<sequence>MPFHAFTDETKERRYVMVAAILAPSHLSTARSAMRSLILPRQRRIHLHKESDARRKQILDAVVAFGTRAIVYDGGRFGGRYKAARDACLARMVTDLVALGVERFVLETEEGTLKSDRRLISGLLRDAGSQLPFYHLLAKEECLLGVPDAIAWSWARGGHWRRRVEEIVDDVRRA</sequence>
<accession>A0ABQ5QWL9</accession>
<dbReference type="EMBL" id="BSDI01000019">
    <property type="protein sequence ID" value="GLH98953.1"/>
    <property type="molecule type" value="Genomic_DNA"/>
</dbReference>
<keyword evidence="2" id="KW-1185">Reference proteome</keyword>
<protein>
    <recommendedName>
        <fullName evidence="3">DUF3800 domain-containing protein</fullName>
    </recommendedName>
</protein>
<evidence type="ECO:0000313" key="1">
    <source>
        <dbReference type="EMBL" id="GLH98953.1"/>
    </source>
</evidence>
<reference evidence="1" key="1">
    <citation type="submission" date="2022-12" db="EMBL/GenBank/DDBJ databases">
        <title>New Phytohabitans aurantiacus sp. RD004123 nov., an actinomycete isolated from soil.</title>
        <authorList>
            <person name="Triningsih D.W."/>
            <person name="Harunari E."/>
            <person name="Igarashi Y."/>
        </authorList>
    </citation>
    <scope>NUCLEOTIDE SEQUENCE</scope>
    <source>
        <strain evidence="1">RD004123</strain>
    </source>
</reference>
<name>A0ABQ5QWL9_9ACTN</name>
<organism evidence="1 2">
    <name type="scientific">Phytohabitans aurantiacus</name>
    <dbReference type="NCBI Taxonomy" id="3016789"/>
    <lineage>
        <taxon>Bacteria</taxon>
        <taxon>Bacillati</taxon>
        <taxon>Actinomycetota</taxon>
        <taxon>Actinomycetes</taxon>
        <taxon>Micromonosporales</taxon>
        <taxon>Micromonosporaceae</taxon>
    </lineage>
</organism>
<evidence type="ECO:0008006" key="3">
    <source>
        <dbReference type="Google" id="ProtNLM"/>
    </source>
</evidence>
<dbReference type="Proteomes" id="UP001144280">
    <property type="component" value="Unassembled WGS sequence"/>
</dbReference>
<evidence type="ECO:0000313" key="2">
    <source>
        <dbReference type="Proteomes" id="UP001144280"/>
    </source>
</evidence>
<proteinExistence type="predicted"/>
<comment type="caution">
    <text evidence="1">The sequence shown here is derived from an EMBL/GenBank/DDBJ whole genome shotgun (WGS) entry which is preliminary data.</text>
</comment>
<gene>
    <name evidence="1" type="ORF">Pa4123_42280</name>
</gene>